<sequence length="444" mass="48915">MGLVDYAGSDSESDQEEETQQKVCPNCSVSEKIVFQTSAAPKKSGLLDEDSFFDNSGNKPLGSKCIEPLVPVNSSAADVYNAKNEDVLEEIVQPKDWEKKLAEKARRKLEKKALKKAQKEEKKKEKKSAKKAGKSNKIPKISSGVQKEKGKIVISAFGALAGIAGNNSSDDSDTDEKEVSPVKQKAGLGFLSNLPAPKGRDNRSDGANVFDKSLIPHSVTKKTPVSQPIFTPAPAPKIVEESDEEDDDSTDFFGFSSAPIRKEEISSEVPFMATNSSMDVVGPSRPTEEDEIDPSEMYQMPEEDGPQEGPSASNAWLHRKITDEQAHKLLMRFSHDIGSEERRSINEMANSIVDVNVDDALGPDVKTNIIKNLGHRAFVEATSAPIPQVQTQGQTSRRKHQITYLASLVTIFYLSIAVAREEQLKDQWAEQKQSKRMARQKYGF</sequence>
<name>E3M6D7_CAERE</name>
<dbReference type="FunCoup" id="E3M6D7">
    <property type="interactions" value="998"/>
</dbReference>
<dbReference type="Proteomes" id="UP000008281">
    <property type="component" value="Unassembled WGS sequence"/>
</dbReference>
<feature type="region of interest" description="Disordered" evidence="1">
    <location>
        <begin position="1"/>
        <end position="23"/>
    </location>
</feature>
<evidence type="ECO:0000313" key="3">
    <source>
        <dbReference type="Proteomes" id="UP000008281"/>
    </source>
</evidence>
<feature type="region of interest" description="Disordered" evidence="1">
    <location>
        <begin position="164"/>
        <end position="250"/>
    </location>
</feature>
<dbReference type="InterPro" id="IPR018800">
    <property type="entry name" value="PRCC"/>
</dbReference>
<dbReference type="PANTHER" id="PTHR13621">
    <property type="entry name" value="PROLINE-RICH PROTEIN PRCC"/>
    <property type="match status" value="1"/>
</dbReference>
<accession>E3M6D7</accession>
<protein>
    <submittedName>
        <fullName evidence="2">Uncharacterized protein</fullName>
    </submittedName>
</protein>
<feature type="region of interest" description="Disordered" evidence="1">
    <location>
        <begin position="109"/>
        <end position="147"/>
    </location>
</feature>
<dbReference type="eggNOG" id="KOG3903">
    <property type="taxonomic scope" value="Eukaryota"/>
</dbReference>
<keyword evidence="3" id="KW-1185">Reference proteome</keyword>
<dbReference type="Pfam" id="PF10253">
    <property type="entry name" value="PRCC"/>
    <property type="match status" value="1"/>
</dbReference>
<dbReference type="PANTHER" id="PTHR13621:SF2">
    <property type="entry name" value="PROLINE-RICH PROTEIN PRCC"/>
    <property type="match status" value="1"/>
</dbReference>
<dbReference type="InParanoid" id="E3M6D7"/>
<dbReference type="OrthoDB" id="206969at2759"/>
<dbReference type="GO" id="GO:0005634">
    <property type="term" value="C:nucleus"/>
    <property type="evidence" value="ECO:0007669"/>
    <property type="project" value="TreeGrafter"/>
</dbReference>
<organism evidence="3">
    <name type="scientific">Caenorhabditis remanei</name>
    <name type="common">Caenorhabditis vulgaris</name>
    <dbReference type="NCBI Taxonomy" id="31234"/>
    <lineage>
        <taxon>Eukaryota</taxon>
        <taxon>Metazoa</taxon>
        <taxon>Ecdysozoa</taxon>
        <taxon>Nematoda</taxon>
        <taxon>Chromadorea</taxon>
        <taxon>Rhabditida</taxon>
        <taxon>Rhabditina</taxon>
        <taxon>Rhabditomorpha</taxon>
        <taxon>Rhabditoidea</taxon>
        <taxon>Rhabditidae</taxon>
        <taxon>Peloderinae</taxon>
        <taxon>Caenorhabditis</taxon>
    </lineage>
</organism>
<dbReference type="EMBL" id="DS268426">
    <property type="protein sequence ID" value="EFO92904.1"/>
    <property type="molecule type" value="Genomic_DNA"/>
</dbReference>
<feature type="compositionally biased region" description="Basic residues" evidence="1">
    <location>
        <begin position="124"/>
        <end position="134"/>
    </location>
</feature>
<reference evidence="2" key="1">
    <citation type="submission" date="2007-07" db="EMBL/GenBank/DDBJ databases">
        <title>PCAP assembly of the Caenorhabditis remanei genome.</title>
        <authorList>
            <consortium name="The Caenorhabditis remanei Sequencing Consortium"/>
            <person name="Wilson R.K."/>
        </authorList>
    </citation>
    <scope>NUCLEOTIDE SEQUENCE [LARGE SCALE GENOMIC DNA]</scope>
    <source>
        <strain evidence="2">PB4641</strain>
    </source>
</reference>
<evidence type="ECO:0000313" key="2">
    <source>
        <dbReference type="EMBL" id="EFO92904.1"/>
    </source>
</evidence>
<evidence type="ECO:0000256" key="1">
    <source>
        <dbReference type="SAM" id="MobiDB-lite"/>
    </source>
</evidence>
<proteinExistence type="predicted"/>
<dbReference type="AlphaFoldDB" id="E3M6D7"/>
<gene>
    <name evidence="2" type="ORF">CRE_10130</name>
</gene>
<dbReference type="STRING" id="31234.E3M6D7"/>
<dbReference type="OMA" id="QAHKLLM"/>
<feature type="compositionally biased region" description="Acidic residues" evidence="1">
    <location>
        <begin position="241"/>
        <end position="250"/>
    </location>
</feature>
<dbReference type="HOGENOM" id="CLU_623047_0_0_1"/>